<organism evidence="2 3">
    <name type="scientific">Amniculicola lignicola CBS 123094</name>
    <dbReference type="NCBI Taxonomy" id="1392246"/>
    <lineage>
        <taxon>Eukaryota</taxon>
        <taxon>Fungi</taxon>
        <taxon>Dikarya</taxon>
        <taxon>Ascomycota</taxon>
        <taxon>Pezizomycotina</taxon>
        <taxon>Dothideomycetes</taxon>
        <taxon>Pleosporomycetidae</taxon>
        <taxon>Pleosporales</taxon>
        <taxon>Amniculicolaceae</taxon>
        <taxon>Amniculicola</taxon>
    </lineage>
</organism>
<accession>A0A6A5WNB0</accession>
<gene>
    <name evidence="2" type="ORF">P154DRAFT_520039</name>
</gene>
<keyword evidence="3" id="KW-1185">Reference proteome</keyword>
<dbReference type="Proteomes" id="UP000799779">
    <property type="component" value="Unassembled WGS sequence"/>
</dbReference>
<dbReference type="InterPro" id="IPR058253">
    <property type="entry name" value="Zn_ribbon_double"/>
</dbReference>
<feature type="domain" description="Probable double zinc ribbon" evidence="1">
    <location>
        <begin position="101"/>
        <end position="224"/>
    </location>
</feature>
<protein>
    <recommendedName>
        <fullName evidence="1">Probable double zinc ribbon domain-containing protein</fullName>
    </recommendedName>
</protein>
<dbReference type="Pfam" id="PF26652">
    <property type="entry name" value="Zn_ribbon_double"/>
    <property type="match status" value="1"/>
</dbReference>
<proteinExistence type="predicted"/>
<evidence type="ECO:0000313" key="2">
    <source>
        <dbReference type="EMBL" id="KAF2003430.1"/>
    </source>
</evidence>
<evidence type="ECO:0000313" key="3">
    <source>
        <dbReference type="Proteomes" id="UP000799779"/>
    </source>
</evidence>
<sequence length="243" mass="28129">MHRSSLKTRLRRCVESIDQTYTHAISSLDFLPDIVINPSKALRNARPRTWNLFLTSKIPKLRKRLLYVQDLELQKLIPVDPLPSSAPRPAFFRGRKRLPDGCWTCRHCTYGNTLVVLPCRHPLGYLICSECKRPWDIQCPTTDTMRFFASPDHSYQIDPSLVDTKMLRLGYICENCGLTWRAKALKLATRWEFGFPKTRCVCGEVMLDRMGRDWERQRIGSNWRVFALPGWEMGGLGTNGELI</sequence>
<name>A0A6A5WNB0_9PLEO</name>
<evidence type="ECO:0000259" key="1">
    <source>
        <dbReference type="Pfam" id="PF26652"/>
    </source>
</evidence>
<reference evidence="2" key="1">
    <citation type="journal article" date="2020" name="Stud. Mycol.">
        <title>101 Dothideomycetes genomes: a test case for predicting lifestyles and emergence of pathogens.</title>
        <authorList>
            <person name="Haridas S."/>
            <person name="Albert R."/>
            <person name="Binder M."/>
            <person name="Bloem J."/>
            <person name="Labutti K."/>
            <person name="Salamov A."/>
            <person name="Andreopoulos B."/>
            <person name="Baker S."/>
            <person name="Barry K."/>
            <person name="Bills G."/>
            <person name="Bluhm B."/>
            <person name="Cannon C."/>
            <person name="Castanera R."/>
            <person name="Culley D."/>
            <person name="Daum C."/>
            <person name="Ezra D."/>
            <person name="Gonzalez J."/>
            <person name="Henrissat B."/>
            <person name="Kuo A."/>
            <person name="Liang C."/>
            <person name="Lipzen A."/>
            <person name="Lutzoni F."/>
            <person name="Magnuson J."/>
            <person name="Mondo S."/>
            <person name="Nolan M."/>
            <person name="Ohm R."/>
            <person name="Pangilinan J."/>
            <person name="Park H.-J."/>
            <person name="Ramirez L."/>
            <person name="Alfaro M."/>
            <person name="Sun H."/>
            <person name="Tritt A."/>
            <person name="Yoshinaga Y."/>
            <person name="Zwiers L.-H."/>
            <person name="Turgeon B."/>
            <person name="Goodwin S."/>
            <person name="Spatafora J."/>
            <person name="Crous P."/>
            <person name="Grigoriev I."/>
        </authorList>
    </citation>
    <scope>NUCLEOTIDE SEQUENCE</scope>
    <source>
        <strain evidence="2">CBS 123094</strain>
    </source>
</reference>
<dbReference type="EMBL" id="ML977572">
    <property type="protein sequence ID" value="KAF2003430.1"/>
    <property type="molecule type" value="Genomic_DNA"/>
</dbReference>
<dbReference type="AlphaFoldDB" id="A0A6A5WNB0"/>